<dbReference type="PROSITE" id="PS50164">
    <property type="entry name" value="GIY_YIG"/>
    <property type="match status" value="1"/>
</dbReference>
<evidence type="ECO:0000313" key="3">
    <source>
        <dbReference type="Proteomes" id="UP001151478"/>
    </source>
</evidence>
<dbReference type="Pfam" id="PF01541">
    <property type="entry name" value="GIY-YIG"/>
    <property type="match status" value="1"/>
</dbReference>
<dbReference type="Gene3D" id="3.40.1440.10">
    <property type="entry name" value="GIY-YIG endonuclease"/>
    <property type="match status" value="1"/>
</dbReference>
<evidence type="ECO:0000313" key="2">
    <source>
        <dbReference type="EMBL" id="MDD7914863.1"/>
    </source>
</evidence>
<name>A0ABT5S9S1_9FLAO</name>
<accession>A0ABT5S9S1</accession>
<gene>
    <name evidence="2" type="ORF">N5A56_010740</name>
</gene>
<reference evidence="2" key="1">
    <citation type="submission" date="2023-02" db="EMBL/GenBank/DDBJ databases">
        <title>Polaribacter ponticola sp. nov., isolated from seawater.</title>
        <authorList>
            <person name="Baek J.H."/>
            <person name="Kim J.M."/>
            <person name="Choi D.G."/>
            <person name="Jeon C.O."/>
        </authorList>
    </citation>
    <scope>NUCLEOTIDE SEQUENCE</scope>
    <source>
        <strain evidence="2">MSW5</strain>
    </source>
</reference>
<dbReference type="RefSeq" id="WP_265725454.1">
    <property type="nucleotide sequence ID" value="NZ_JAOSLC020000003.1"/>
</dbReference>
<dbReference type="InterPro" id="IPR035901">
    <property type="entry name" value="GIY-YIG_endonuc_sf"/>
</dbReference>
<dbReference type="InterPro" id="IPR000305">
    <property type="entry name" value="GIY-YIG_endonuc"/>
</dbReference>
<dbReference type="SUPFAM" id="SSF82771">
    <property type="entry name" value="GIY-YIG endonuclease"/>
    <property type="match status" value="1"/>
</dbReference>
<evidence type="ECO:0000259" key="1">
    <source>
        <dbReference type="PROSITE" id="PS50164"/>
    </source>
</evidence>
<feature type="domain" description="GIY-YIG" evidence="1">
    <location>
        <begin position="10"/>
        <end position="75"/>
    </location>
</feature>
<protein>
    <submittedName>
        <fullName evidence="2">GIY-YIG nuclease family protein</fullName>
    </submittedName>
</protein>
<dbReference type="Proteomes" id="UP001151478">
    <property type="component" value="Unassembled WGS sequence"/>
</dbReference>
<sequence>MIISKKNQVIEGYVYMLSNKNKTVLYSSATKYLKERIGLHIEGKATKFTKIYSVNELLYFEKYTNFHDAFKRENN</sequence>
<dbReference type="EMBL" id="JAOSLC020000003">
    <property type="protein sequence ID" value="MDD7914863.1"/>
    <property type="molecule type" value="Genomic_DNA"/>
</dbReference>
<comment type="caution">
    <text evidence="2">The sequence shown here is derived from an EMBL/GenBank/DDBJ whole genome shotgun (WGS) entry which is preliminary data.</text>
</comment>
<keyword evidence="3" id="KW-1185">Reference proteome</keyword>
<proteinExistence type="predicted"/>
<organism evidence="2 3">
    <name type="scientific">Polaribacter ponticola</name>
    <dbReference type="NCBI Taxonomy" id="2978475"/>
    <lineage>
        <taxon>Bacteria</taxon>
        <taxon>Pseudomonadati</taxon>
        <taxon>Bacteroidota</taxon>
        <taxon>Flavobacteriia</taxon>
        <taxon>Flavobacteriales</taxon>
        <taxon>Flavobacteriaceae</taxon>
    </lineage>
</organism>